<feature type="domain" description="NADP-dependent oxidoreductase" evidence="1">
    <location>
        <begin position="15"/>
        <end position="314"/>
    </location>
</feature>
<dbReference type="CDD" id="cd19101">
    <property type="entry name" value="AKR_unchar"/>
    <property type="match status" value="1"/>
</dbReference>
<proteinExistence type="predicted"/>
<dbReference type="InterPro" id="IPR023210">
    <property type="entry name" value="NADP_OxRdtase_dom"/>
</dbReference>
<dbReference type="PANTHER" id="PTHR43147:SF2">
    <property type="entry name" value="NADP-DEPENDENT OXIDOREDUCTASE DOMAIN-CONTAINING PROTEIN"/>
    <property type="match status" value="1"/>
</dbReference>
<gene>
    <name evidence="2" type="ORF">V1I91_11735</name>
</gene>
<evidence type="ECO:0000313" key="2">
    <source>
        <dbReference type="EMBL" id="MEE1976745.1"/>
    </source>
</evidence>
<dbReference type="EMBL" id="JAZDDG010000005">
    <property type="protein sequence ID" value="MEE1976745.1"/>
    <property type="molecule type" value="Genomic_DNA"/>
</dbReference>
<dbReference type="PANTHER" id="PTHR43147">
    <property type="entry name" value="PROTEIN TAS"/>
    <property type="match status" value="1"/>
</dbReference>
<keyword evidence="3" id="KW-1185">Reference proteome</keyword>
<dbReference type="Proteomes" id="UP001356308">
    <property type="component" value="Unassembled WGS sequence"/>
</dbReference>
<dbReference type="SUPFAM" id="SSF51430">
    <property type="entry name" value="NAD(P)-linked oxidoreductase"/>
    <property type="match status" value="1"/>
</dbReference>
<dbReference type="RefSeq" id="WP_272651440.1">
    <property type="nucleotide sequence ID" value="NZ_JAZDDG010000005.1"/>
</dbReference>
<protein>
    <submittedName>
        <fullName evidence="2">Aldo/keto reductase</fullName>
    </submittedName>
</protein>
<evidence type="ECO:0000259" key="1">
    <source>
        <dbReference type="Pfam" id="PF00248"/>
    </source>
</evidence>
<reference evidence="2 3" key="1">
    <citation type="submission" date="2024-01" db="EMBL/GenBank/DDBJ databases">
        <title>Maribacter spp. originated from different algae showed divergent polysaccharides utilization ability.</title>
        <authorList>
            <person name="Wang H."/>
            <person name="Wu Y."/>
        </authorList>
    </citation>
    <scope>NUCLEOTIDE SEQUENCE [LARGE SCALE GENOMIC DNA]</scope>
    <source>
        <strain evidence="2 3">PR1</strain>
    </source>
</reference>
<accession>A0ABU7IUT3</accession>
<evidence type="ECO:0000313" key="3">
    <source>
        <dbReference type="Proteomes" id="UP001356308"/>
    </source>
</evidence>
<name>A0ABU7IUT3_9FLAO</name>
<dbReference type="Gene3D" id="3.20.20.100">
    <property type="entry name" value="NADP-dependent oxidoreductase domain"/>
    <property type="match status" value="1"/>
</dbReference>
<comment type="caution">
    <text evidence="2">The sequence shown here is derived from an EMBL/GenBank/DDBJ whole genome shotgun (WGS) entry which is preliminary data.</text>
</comment>
<organism evidence="2 3">
    <name type="scientific">Maribacter cobaltidurans</name>
    <dbReference type="NCBI Taxonomy" id="1178778"/>
    <lineage>
        <taxon>Bacteria</taxon>
        <taxon>Pseudomonadati</taxon>
        <taxon>Bacteroidota</taxon>
        <taxon>Flavobacteriia</taxon>
        <taxon>Flavobacteriales</taxon>
        <taxon>Flavobacteriaceae</taxon>
        <taxon>Maribacter</taxon>
    </lineage>
</organism>
<dbReference type="InterPro" id="IPR036812">
    <property type="entry name" value="NAD(P)_OxRdtase_dom_sf"/>
</dbReference>
<dbReference type="Pfam" id="PF00248">
    <property type="entry name" value="Aldo_ket_red"/>
    <property type="match status" value="1"/>
</dbReference>
<sequence length="347" mass="39624">MKRIELQPGYTISRVIKGGWHLAGGHGNISEEQALVDMHHFVKAGITTFDCADIYTGVEELIGKFRKKYEDEFRSGELSPIQVHTKYVPDYNALATLRKEDTIRIIDRSLKRLGVEQLDLVQFAWWDYQFPKYLETAVHLSELQKSGKIRFLGVTNFDTKRIREMLDAGVTIASNQVQYSLLDHRVEKNMTALAKEHNIPYLCYGTVAGGFLSDRYLNAPDPIPPYENRSLTKYRLIIDEFGGYELFQEALQVLRMIADQYQVGITEVACNYILQKQMVGGIIVGSRNCNHLESLQKLDSFTLNQNDLAKIESVVSRSKGPNGPFYELERDKTGKHGSIMKYNLNED</sequence>